<dbReference type="AlphaFoldDB" id="A0A8H7ADF1"/>
<proteinExistence type="predicted"/>
<keyword evidence="3" id="KW-1185">Reference proteome</keyword>
<dbReference type="PANTHER" id="PTHR33112">
    <property type="entry name" value="DOMAIN PROTEIN, PUTATIVE-RELATED"/>
    <property type="match status" value="1"/>
</dbReference>
<evidence type="ECO:0000259" key="1">
    <source>
        <dbReference type="Pfam" id="PF06985"/>
    </source>
</evidence>
<dbReference type="PANTHER" id="PTHR33112:SF16">
    <property type="entry name" value="HETEROKARYON INCOMPATIBILITY DOMAIN-CONTAINING PROTEIN"/>
    <property type="match status" value="1"/>
</dbReference>
<feature type="domain" description="Heterokaryon incompatibility" evidence="1">
    <location>
        <begin position="214"/>
        <end position="369"/>
    </location>
</feature>
<evidence type="ECO:0000313" key="3">
    <source>
        <dbReference type="Proteomes" id="UP000606974"/>
    </source>
</evidence>
<reference evidence="2" key="1">
    <citation type="submission" date="2020-02" db="EMBL/GenBank/DDBJ databases">
        <authorList>
            <person name="Palmer J.M."/>
        </authorList>
    </citation>
    <scope>NUCLEOTIDE SEQUENCE</scope>
    <source>
        <strain evidence="2">EPUS1.4</strain>
        <tissue evidence="2">Thallus</tissue>
    </source>
</reference>
<sequence length="699" mass="79044">MLCGHCQGLTLDKLYHISQGSDLQYLGGSGFTHPENAYYRHQSSYKDLGCSAKAGCSLCRAVQHEFRRINIECDIEEQADNGRSTDVRVFLSSSVPKPEPPLLPIFDELWVQVGDFDLEADPLLSIPFILKRDRRSNFLNSGQIGRHQLEPDLESPQNFQIAEEWLTVCSEKHKESICAPNRHVDLPTRLIDVGLGDGSQSPRLVITKGQIGRYITLSHCWGGQVDLTTTTSTLEDRLKGISMQALPKNFHDAVIIARKLGFRFLWIDSICIIQNCPSDWESESAVMGDYYRNAFLTIAAAGASKSSDGILGIYSEDDGDLDPPIYLKAGSDSSQMDSVALTCKKESEEGLFECVYKSPLAGRAWALQERILSYRVLYYGRRQLYWQCQQARWSADSQPENPATESLFSKLLALSYEEKCSVESFLTSDIYSEWYKILELYCSRRLTKESDKLPALGGLAAQIQKLTGDRYLAGIWFDDIHRAFLWQLDIAPITLRTHRAPSWSWARWDGVLLMHGINLNRIPCDEEMGLLEFKVELCGENEFGEVRSGWLRVSGLIGTIWRSRKEYAARGYPYVGTHLYIIEHNGMARELHHDSLVIDCEKRLENLGLTKRTQEAPLDPQPTYISTNDGDEFTLLFIAKYRGGGPEEDDAWESAYALVLFPVEGRHATFRRGGILSMHIESAVFQGLKNWTLETVTII</sequence>
<dbReference type="InterPro" id="IPR010730">
    <property type="entry name" value="HET"/>
</dbReference>
<protein>
    <recommendedName>
        <fullName evidence="1">Heterokaryon incompatibility domain-containing protein</fullName>
    </recommendedName>
</protein>
<evidence type="ECO:0000313" key="2">
    <source>
        <dbReference type="EMBL" id="KAF7503210.1"/>
    </source>
</evidence>
<dbReference type="Proteomes" id="UP000606974">
    <property type="component" value="Unassembled WGS sequence"/>
</dbReference>
<name>A0A8H7ADF1_9EURO</name>
<dbReference type="OrthoDB" id="5125733at2759"/>
<comment type="caution">
    <text evidence="2">The sequence shown here is derived from an EMBL/GenBank/DDBJ whole genome shotgun (WGS) entry which is preliminary data.</text>
</comment>
<accession>A0A8H7ADF1</accession>
<gene>
    <name evidence="2" type="ORF">GJ744_004213</name>
</gene>
<organism evidence="2 3">
    <name type="scientific">Endocarpon pusillum</name>
    <dbReference type="NCBI Taxonomy" id="364733"/>
    <lineage>
        <taxon>Eukaryota</taxon>
        <taxon>Fungi</taxon>
        <taxon>Dikarya</taxon>
        <taxon>Ascomycota</taxon>
        <taxon>Pezizomycotina</taxon>
        <taxon>Eurotiomycetes</taxon>
        <taxon>Chaetothyriomycetidae</taxon>
        <taxon>Verrucariales</taxon>
        <taxon>Verrucariaceae</taxon>
        <taxon>Endocarpon</taxon>
    </lineage>
</organism>
<dbReference type="Pfam" id="PF06985">
    <property type="entry name" value="HET"/>
    <property type="match status" value="1"/>
</dbReference>
<dbReference type="EMBL" id="JAACFV010000191">
    <property type="protein sequence ID" value="KAF7503210.1"/>
    <property type="molecule type" value="Genomic_DNA"/>
</dbReference>